<dbReference type="SUPFAM" id="SSF53850">
    <property type="entry name" value="Periplasmic binding protein-like II"/>
    <property type="match status" value="1"/>
</dbReference>
<dbReference type="GO" id="GO:0015888">
    <property type="term" value="P:thiamine transport"/>
    <property type="evidence" value="ECO:0007669"/>
    <property type="project" value="TreeGrafter"/>
</dbReference>
<dbReference type="EMBL" id="BMMX01000014">
    <property type="protein sequence ID" value="GGK97522.1"/>
    <property type="molecule type" value="Genomic_DNA"/>
</dbReference>
<evidence type="ECO:0000256" key="1">
    <source>
        <dbReference type="ARBA" id="ARBA00022729"/>
    </source>
</evidence>
<dbReference type="Pfam" id="PF13343">
    <property type="entry name" value="SBP_bac_6"/>
    <property type="match status" value="1"/>
</dbReference>
<accession>A0A8J3C1V3</accession>
<protein>
    <submittedName>
        <fullName evidence="3">ABC transporter substrate-binding protein</fullName>
    </submittedName>
</protein>
<feature type="chain" id="PRO_5035321812" evidence="2">
    <location>
        <begin position="26"/>
        <end position="376"/>
    </location>
</feature>
<dbReference type="RefSeq" id="WP_229715906.1">
    <property type="nucleotide sequence ID" value="NZ_BMMX01000014.1"/>
</dbReference>
<dbReference type="PANTHER" id="PTHR30006">
    <property type="entry name" value="THIAMINE-BINDING PERIPLASMIC PROTEIN-RELATED"/>
    <property type="match status" value="1"/>
</dbReference>
<evidence type="ECO:0000256" key="2">
    <source>
        <dbReference type="SAM" id="SignalP"/>
    </source>
</evidence>
<proteinExistence type="predicted"/>
<dbReference type="GO" id="GO:0030288">
    <property type="term" value="C:outer membrane-bounded periplasmic space"/>
    <property type="evidence" value="ECO:0007669"/>
    <property type="project" value="TreeGrafter"/>
</dbReference>
<reference evidence="3" key="2">
    <citation type="submission" date="2020-09" db="EMBL/GenBank/DDBJ databases">
        <authorList>
            <person name="Sun Q."/>
            <person name="Zhou Y."/>
        </authorList>
    </citation>
    <scope>NUCLEOTIDE SEQUENCE</scope>
    <source>
        <strain evidence="3">CGMCC 4.7299</strain>
    </source>
</reference>
<sequence length="376" mass="38914">MHTVSRKTAAALLAAVAMTAVGACAPPESDDGGDATGAAAATSAADLGGMDALVDAAKKEGQLNVIALPPDWANYGEIISTFSDKYGIKVNSAQPDASSQDEINAADQLHGQDKAPDVFDLGSAVALANTAKFAAYKPATWDEIPADLKEPNGTWTSDYGGYMSIGYDASKVPAPAGVTDLLKPDYKGKVALNGDPTQAGAAFSGVVMAALGNGGSADDIKPGVDFFAQLKKAGNFLPVDPTPTTIESGQTPVVIDWDYLNVGQGAKLSGKLQWKTVVPSGAVVGSYYTQAINKDAPHPAAARLWQEFLYSDQGQNLWLSGGARPVRADAMDKAGTIDAQAYGALPKAEGTPVFLTEDQTTKAKDYLAQNWAKAVG</sequence>
<comment type="caution">
    <text evidence="3">The sequence shown here is derived from an EMBL/GenBank/DDBJ whole genome shotgun (WGS) entry which is preliminary data.</text>
</comment>
<keyword evidence="1 2" id="KW-0732">Signal</keyword>
<dbReference type="PROSITE" id="PS51257">
    <property type="entry name" value="PROKAR_LIPOPROTEIN"/>
    <property type="match status" value="1"/>
</dbReference>
<keyword evidence="4" id="KW-1185">Reference proteome</keyword>
<evidence type="ECO:0000313" key="4">
    <source>
        <dbReference type="Proteomes" id="UP000656042"/>
    </source>
</evidence>
<reference evidence="3" key="1">
    <citation type="journal article" date="2014" name="Int. J. Syst. Evol. Microbiol.">
        <title>Complete genome sequence of Corynebacterium casei LMG S-19264T (=DSM 44701T), isolated from a smear-ripened cheese.</title>
        <authorList>
            <consortium name="US DOE Joint Genome Institute (JGI-PGF)"/>
            <person name="Walter F."/>
            <person name="Albersmeier A."/>
            <person name="Kalinowski J."/>
            <person name="Ruckert C."/>
        </authorList>
    </citation>
    <scope>NUCLEOTIDE SEQUENCE</scope>
    <source>
        <strain evidence="3">CGMCC 4.7299</strain>
    </source>
</reference>
<dbReference type="GO" id="GO:0030976">
    <property type="term" value="F:thiamine pyrophosphate binding"/>
    <property type="evidence" value="ECO:0007669"/>
    <property type="project" value="TreeGrafter"/>
</dbReference>
<dbReference type="Gene3D" id="3.40.190.10">
    <property type="entry name" value="Periplasmic binding protein-like II"/>
    <property type="match status" value="2"/>
</dbReference>
<feature type="signal peptide" evidence="2">
    <location>
        <begin position="1"/>
        <end position="25"/>
    </location>
</feature>
<dbReference type="PANTHER" id="PTHR30006:SF2">
    <property type="entry name" value="ABC TRANSPORTER SUBSTRATE-BINDING PROTEIN"/>
    <property type="match status" value="1"/>
</dbReference>
<evidence type="ECO:0000313" key="3">
    <source>
        <dbReference type="EMBL" id="GGK97522.1"/>
    </source>
</evidence>
<name>A0A8J3C1V3_9ACTN</name>
<gene>
    <name evidence="3" type="ORF">GCM10012284_34720</name>
</gene>
<organism evidence="3 4">
    <name type="scientific">Mangrovihabitans endophyticus</name>
    <dbReference type="NCBI Taxonomy" id="1751298"/>
    <lineage>
        <taxon>Bacteria</taxon>
        <taxon>Bacillati</taxon>
        <taxon>Actinomycetota</taxon>
        <taxon>Actinomycetes</taxon>
        <taxon>Micromonosporales</taxon>
        <taxon>Micromonosporaceae</taxon>
        <taxon>Mangrovihabitans</taxon>
    </lineage>
</organism>
<dbReference type="Proteomes" id="UP000656042">
    <property type="component" value="Unassembled WGS sequence"/>
</dbReference>
<dbReference type="AlphaFoldDB" id="A0A8J3C1V3"/>
<dbReference type="GO" id="GO:0030975">
    <property type="term" value="F:thiamine binding"/>
    <property type="evidence" value="ECO:0007669"/>
    <property type="project" value="TreeGrafter"/>
</dbReference>